<sequence>MGRRTAAAAATAAAKPLIAPLLLLTLSLFAHPAAAAFSLDTVVQDVWYYVHNHLADTTSAACLAAYAAPIECDDVLRGLVGSSSPNFDPGPGDLAAVCVPSCKASLDAWFENVRAACDLEKGDAALVSANVKPRPRAPVEVVGEVFLYEYAFGCSKNSDFLQRVSLTYYSSGWCYLNYPTSSEWARADFTCGNGCAEQFFANAHDLPGANYTFGVYELQDRSDWWKEQWAEGWDRVLECREEGSSSSSSSILSWSSATEDITSTTGSETTVAIQGYMVDAITFL</sequence>
<evidence type="ECO:0000313" key="3">
    <source>
        <dbReference type="Proteomes" id="UP000012174"/>
    </source>
</evidence>
<gene>
    <name evidence="2" type="ORF">UCREL1_7445</name>
</gene>
<name>M7SH20_EUTLA</name>
<accession>M7SH20</accession>
<dbReference type="eggNOG" id="ENOG502SP5S">
    <property type="taxonomic scope" value="Eukaryota"/>
</dbReference>
<evidence type="ECO:0000313" key="2">
    <source>
        <dbReference type="EMBL" id="EMR65574.1"/>
    </source>
</evidence>
<dbReference type="OMA" id="CALAYFW"/>
<feature type="chain" id="PRO_5004084614" evidence="1">
    <location>
        <begin position="36"/>
        <end position="284"/>
    </location>
</feature>
<dbReference type="Proteomes" id="UP000012174">
    <property type="component" value="Unassembled WGS sequence"/>
</dbReference>
<dbReference type="EMBL" id="KB706828">
    <property type="protein sequence ID" value="EMR65574.1"/>
    <property type="molecule type" value="Genomic_DNA"/>
</dbReference>
<dbReference type="AlphaFoldDB" id="M7SH20"/>
<dbReference type="HOGENOM" id="CLU_085156_0_0_1"/>
<dbReference type="KEGG" id="ela:UCREL1_7445"/>
<keyword evidence="3" id="KW-1185">Reference proteome</keyword>
<feature type="signal peptide" evidence="1">
    <location>
        <begin position="1"/>
        <end position="35"/>
    </location>
</feature>
<evidence type="ECO:0000256" key="1">
    <source>
        <dbReference type="SAM" id="SignalP"/>
    </source>
</evidence>
<reference evidence="3" key="1">
    <citation type="journal article" date="2013" name="Genome Announc.">
        <title>Draft genome sequence of the grapevine dieback fungus Eutypa lata UCR-EL1.</title>
        <authorList>
            <person name="Blanco-Ulate B."/>
            <person name="Rolshausen P.E."/>
            <person name="Cantu D."/>
        </authorList>
    </citation>
    <scope>NUCLEOTIDE SEQUENCE [LARGE SCALE GENOMIC DNA]</scope>
    <source>
        <strain evidence="3">UCR-EL1</strain>
    </source>
</reference>
<proteinExistence type="predicted"/>
<keyword evidence="1" id="KW-0732">Signal</keyword>
<organism evidence="2 3">
    <name type="scientific">Eutypa lata (strain UCR-EL1)</name>
    <name type="common">Grapevine dieback disease fungus</name>
    <name type="synonym">Eutypa armeniacae</name>
    <dbReference type="NCBI Taxonomy" id="1287681"/>
    <lineage>
        <taxon>Eukaryota</taxon>
        <taxon>Fungi</taxon>
        <taxon>Dikarya</taxon>
        <taxon>Ascomycota</taxon>
        <taxon>Pezizomycotina</taxon>
        <taxon>Sordariomycetes</taxon>
        <taxon>Xylariomycetidae</taxon>
        <taxon>Xylariales</taxon>
        <taxon>Diatrypaceae</taxon>
        <taxon>Eutypa</taxon>
    </lineage>
</organism>
<dbReference type="OrthoDB" id="5985073at2759"/>
<protein>
    <submittedName>
        <fullName evidence="2">Uncharacterized protein</fullName>
    </submittedName>
</protein>